<feature type="transmembrane region" description="Helical" evidence="5">
    <location>
        <begin position="271"/>
        <end position="292"/>
    </location>
</feature>
<proteinExistence type="predicted"/>
<dbReference type="InterPro" id="IPR004853">
    <property type="entry name" value="Sugar_P_trans_dom"/>
</dbReference>
<evidence type="ECO:0000256" key="3">
    <source>
        <dbReference type="ARBA" id="ARBA00022989"/>
    </source>
</evidence>
<gene>
    <name evidence="7" type="ORF">BAE44_0015419</name>
</gene>
<evidence type="ECO:0000256" key="1">
    <source>
        <dbReference type="ARBA" id="ARBA00004141"/>
    </source>
</evidence>
<evidence type="ECO:0000256" key="4">
    <source>
        <dbReference type="ARBA" id="ARBA00023136"/>
    </source>
</evidence>
<dbReference type="GO" id="GO:0016020">
    <property type="term" value="C:membrane"/>
    <property type="evidence" value="ECO:0007669"/>
    <property type="project" value="UniProtKB-SubCell"/>
</dbReference>
<feature type="transmembrane region" description="Helical" evidence="5">
    <location>
        <begin position="149"/>
        <end position="170"/>
    </location>
</feature>
<protein>
    <submittedName>
        <fullName evidence="7">Putative membrane protein</fullName>
    </submittedName>
</protein>
<dbReference type="SUPFAM" id="SSF103481">
    <property type="entry name" value="Multidrug resistance efflux transporter EmrE"/>
    <property type="match status" value="1"/>
</dbReference>
<evidence type="ECO:0000256" key="2">
    <source>
        <dbReference type="ARBA" id="ARBA00022692"/>
    </source>
</evidence>
<dbReference type="AlphaFoldDB" id="A0A1E5VEM1"/>
<evidence type="ECO:0000256" key="5">
    <source>
        <dbReference type="SAM" id="Phobius"/>
    </source>
</evidence>
<evidence type="ECO:0000313" key="8">
    <source>
        <dbReference type="Proteomes" id="UP000095767"/>
    </source>
</evidence>
<feature type="transmembrane region" description="Helical" evidence="5">
    <location>
        <begin position="323"/>
        <end position="342"/>
    </location>
</feature>
<feature type="transmembrane region" description="Helical" evidence="5">
    <location>
        <begin position="201"/>
        <end position="220"/>
    </location>
</feature>
<comment type="subcellular location">
    <subcellularLocation>
        <location evidence="1">Membrane</location>
        <topology evidence="1">Multi-pass membrane protein</topology>
    </subcellularLocation>
</comment>
<dbReference type="Pfam" id="PF03151">
    <property type="entry name" value="TPT"/>
    <property type="match status" value="1"/>
</dbReference>
<keyword evidence="3 5" id="KW-1133">Transmembrane helix</keyword>
<evidence type="ECO:0000313" key="7">
    <source>
        <dbReference type="EMBL" id="OEL23561.1"/>
    </source>
</evidence>
<evidence type="ECO:0000259" key="6">
    <source>
        <dbReference type="Pfam" id="PF03151"/>
    </source>
</evidence>
<keyword evidence="2 5" id="KW-0812">Transmembrane</keyword>
<dbReference type="PANTHER" id="PTHR11132">
    <property type="entry name" value="SOLUTE CARRIER FAMILY 35"/>
    <property type="match status" value="1"/>
</dbReference>
<keyword evidence="8" id="KW-1185">Reference proteome</keyword>
<feature type="transmembrane region" description="Helical" evidence="5">
    <location>
        <begin position="86"/>
        <end position="110"/>
    </location>
</feature>
<feature type="transmembrane region" description="Helical" evidence="5">
    <location>
        <begin position="232"/>
        <end position="251"/>
    </location>
</feature>
<dbReference type="EMBL" id="LWDX02042157">
    <property type="protein sequence ID" value="OEL23561.1"/>
    <property type="molecule type" value="Genomic_DNA"/>
</dbReference>
<dbReference type="OrthoDB" id="5547497at2759"/>
<feature type="domain" description="Sugar phosphate transporter" evidence="6">
    <location>
        <begin position="63"/>
        <end position="339"/>
    </location>
</feature>
<feature type="transmembrane region" description="Helical" evidence="5">
    <location>
        <begin position="299"/>
        <end position="317"/>
    </location>
</feature>
<name>A0A1E5VEM1_9POAL</name>
<dbReference type="InterPro" id="IPR050186">
    <property type="entry name" value="TPT_transporter"/>
</dbReference>
<dbReference type="InterPro" id="IPR037185">
    <property type="entry name" value="EmrE-like"/>
</dbReference>
<feature type="transmembrane region" description="Helical" evidence="5">
    <location>
        <begin position="54"/>
        <end position="74"/>
    </location>
</feature>
<sequence length="384" mass="41608">MGVWDSILPGGSRRFIKRKDSDAGEAGRALEELRGSLYNEFHTSEGAKRQQQRFCGPIAALTFNFVVAVGIIMANKMVMGTVGFNFPVALSLIHYLFALALMAVLKALYLLPIAPPSKSTPFSSLFALGAVMSFSTGLANISLKHNSVGFYQMAKIAVTPTIVVAEFIFFKKKVSLQKVIMLVIVSFGVAVATVTDLEFNFFGACVALAWIIPSAVNKILWSNLQQSGNWTALALMWKTTPITILFFIVLMPLLDPPGLFSFNWDFKNSSAIIISALFGFLLQWSGALALGATSALAHVVLGQFKTIVIMLSGYLVFNSDPGFTSVCGAVIALAGMSVYTYLGMKVSATSGRRNSLNSRQNSHLLKSKVIIDGEKQETRTVDSV</sequence>
<keyword evidence="4 5" id="KW-0472">Membrane</keyword>
<feature type="transmembrane region" description="Helical" evidence="5">
    <location>
        <begin position="122"/>
        <end position="143"/>
    </location>
</feature>
<organism evidence="7 8">
    <name type="scientific">Dichanthelium oligosanthes</name>
    <dbReference type="NCBI Taxonomy" id="888268"/>
    <lineage>
        <taxon>Eukaryota</taxon>
        <taxon>Viridiplantae</taxon>
        <taxon>Streptophyta</taxon>
        <taxon>Embryophyta</taxon>
        <taxon>Tracheophyta</taxon>
        <taxon>Spermatophyta</taxon>
        <taxon>Magnoliopsida</taxon>
        <taxon>Liliopsida</taxon>
        <taxon>Poales</taxon>
        <taxon>Poaceae</taxon>
        <taxon>PACMAD clade</taxon>
        <taxon>Panicoideae</taxon>
        <taxon>Panicodae</taxon>
        <taxon>Paniceae</taxon>
        <taxon>Dichantheliinae</taxon>
        <taxon>Dichanthelium</taxon>
    </lineage>
</organism>
<accession>A0A1E5VEM1</accession>
<comment type="caution">
    <text evidence="7">The sequence shown here is derived from an EMBL/GenBank/DDBJ whole genome shotgun (WGS) entry which is preliminary data.</text>
</comment>
<dbReference type="Proteomes" id="UP000095767">
    <property type="component" value="Unassembled WGS sequence"/>
</dbReference>
<feature type="transmembrane region" description="Helical" evidence="5">
    <location>
        <begin position="179"/>
        <end position="195"/>
    </location>
</feature>
<reference evidence="7 8" key="1">
    <citation type="submission" date="2016-09" db="EMBL/GenBank/DDBJ databases">
        <title>The draft genome of Dichanthelium oligosanthes: A C3 panicoid grass species.</title>
        <authorList>
            <person name="Studer A.J."/>
            <person name="Schnable J.C."/>
            <person name="Brutnell T.P."/>
        </authorList>
    </citation>
    <scope>NUCLEOTIDE SEQUENCE [LARGE SCALE GENOMIC DNA]</scope>
    <source>
        <strain evidence="8">cv. Kellogg 1175</strain>
        <tissue evidence="7">Leaf</tissue>
    </source>
</reference>